<comment type="caution">
    <text evidence="1">The sequence shown here is derived from an EMBL/GenBank/DDBJ whole genome shotgun (WGS) entry which is preliminary data.</text>
</comment>
<sequence>NERELEVIASAGLPVPPKWSSEWRDMVLDRDKDGTWYLVVTPVDTRHWISKLPYAQFKAIDGKWQQVEFDKSLNGREANLEFTLKVGKMPEKIYLTDKPLDMVHPEEFKSNVASRYIYINLGTKYW</sequence>
<name>A0ABS9NR04_9NEIS</name>
<dbReference type="Proteomes" id="UP001298424">
    <property type="component" value="Unassembled WGS sequence"/>
</dbReference>
<keyword evidence="2" id="KW-1185">Reference proteome</keyword>
<feature type="non-terminal residue" evidence="1">
    <location>
        <position position="1"/>
    </location>
</feature>
<dbReference type="RefSeq" id="WP_238748274.1">
    <property type="nucleotide sequence ID" value="NZ_JAKOOW010000034.1"/>
</dbReference>
<proteinExistence type="predicted"/>
<evidence type="ECO:0000313" key="2">
    <source>
        <dbReference type="Proteomes" id="UP001298424"/>
    </source>
</evidence>
<reference evidence="1 2" key="1">
    <citation type="submission" date="2022-02" db="EMBL/GenBank/DDBJ databases">
        <title>Genome sequence data of Kingella unionensis sp. nov. strain CICC 24913 (CCUG 75125).</title>
        <authorList>
            <person name="Xiao M."/>
        </authorList>
    </citation>
    <scope>NUCLEOTIDE SEQUENCE [LARGE SCALE GENOMIC DNA]</scope>
    <source>
        <strain evidence="1 2">CICC 24913</strain>
    </source>
</reference>
<gene>
    <name evidence="1" type="ORF">MB824_09535</name>
</gene>
<protein>
    <submittedName>
        <fullName evidence="1">Uncharacterized protein</fullName>
    </submittedName>
</protein>
<organism evidence="1 2">
    <name type="scientific">Kingella pumchi</name>
    <dbReference type="NCBI Taxonomy" id="2779506"/>
    <lineage>
        <taxon>Bacteria</taxon>
        <taxon>Pseudomonadati</taxon>
        <taxon>Pseudomonadota</taxon>
        <taxon>Betaproteobacteria</taxon>
        <taxon>Neisseriales</taxon>
        <taxon>Neisseriaceae</taxon>
        <taxon>Kingella</taxon>
    </lineage>
</organism>
<evidence type="ECO:0000313" key="1">
    <source>
        <dbReference type="EMBL" id="MCG6504738.1"/>
    </source>
</evidence>
<dbReference type="EMBL" id="JAKOOW010000034">
    <property type="protein sequence ID" value="MCG6504738.1"/>
    <property type="molecule type" value="Genomic_DNA"/>
</dbReference>
<accession>A0ABS9NR04</accession>